<evidence type="ECO:0000256" key="2">
    <source>
        <dbReference type="ARBA" id="ARBA00022737"/>
    </source>
</evidence>
<evidence type="ECO:0000313" key="8">
    <source>
        <dbReference type="Proteomes" id="UP000821866"/>
    </source>
</evidence>
<dbReference type="GO" id="GO:0008270">
    <property type="term" value="F:zinc ion binding"/>
    <property type="evidence" value="ECO:0007669"/>
    <property type="project" value="UniProtKB-KW"/>
</dbReference>
<accession>A0A9J6CYV6</accession>
<keyword evidence="3 5" id="KW-0863">Zinc-finger</keyword>
<dbReference type="GO" id="GO:0000977">
    <property type="term" value="F:RNA polymerase II transcription regulatory region sequence-specific DNA binding"/>
    <property type="evidence" value="ECO:0007669"/>
    <property type="project" value="TreeGrafter"/>
</dbReference>
<evidence type="ECO:0000313" key="7">
    <source>
        <dbReference type="EMBL" id="KAH7958069.1"/>
    </source>
</evidence>
<reference evidence="7" key="2">
    <citation type="submission" date="2021-09" db="EMBL/GenBank/DDBJ databases">
        <authorList>
            <person name="Jia N."/>
            <person name="Wang J."/>
            <person name="Shi W."/>
            <person name="Du L."/>
            <person name="Sun Y."/>
            <person name="Zhan W."/>
            <person name="Jiang J."/>
            <person name="Wang Q."/>
            <person name="Zhang B."/>
            <person name="Ji P."/>
            <person name="Sakyi L.B."/>
            <person name="Cui X."/>
            <person name="Yuan T."/>
            <person name="Jiang B."/>
            <person name="Yang W."/>
            <person name="Lam T.T.-Y."/>
            <person name="Chang Q."/>
            <person name="Ding S."/>
            <person name="Wang X."/>
            <person name="Zhu J."/>
            <person name="Ruan X."/>
            <person name="Zhao L."/>
            <person name="Wei J."/>
            <person name="Que T."/>
            <person name="Du C."/>
            <person name="Cheng J."/>
            <person name="Dai P."/>
            <person name="Han X."/>
            <person name="Huang E."/>
            <person name="Gao Y."/>
            <person name="Liu J."/>
            <person name="Shao H."/>
            <person name="Ye R."/>
            <person name="Li L."/>
            <person name="Wei W."/>
            <person name="Wang X."/>
            <person name="Wang C."/>
            <person name="Huo Q."/>
            <person name="Li W."/>
            <person name="Guo W."/>
            <person name="Chen H."/>
            <person name="Chen S."/>
            <person name="Zhou L."/>
            <person name="Zhou L."/>
            <person name="Ni X."/>
            <person name="Tian J."/>
            <person name="Zhou Y."/>
            <person name="Sheng Y."/>
            <person name="Liu T."/>
            <person name="Pan Y."/>
            <person name="Xia L."/>
            <person name="Li J."/>
            <person name="Zhao F."/>
            <person name="Cao W."/>
        </authorList>
    </citation>
    <scope>NUCLEOTIDE SEQUENCE</scope>
    <source>
        <strain evidence="7">Rmic-2018</strain>
        <tissue evidence="7">Larvae</tissue>
    </source>
</reference>
<dbReference type="GO" id="GO:0005634">
    <property type="term" value="C:nucleus"/>
    <property type="evidence" value="ECO:0007669"/>
    <property type="project" value="TreeGrafter"/>
</dbReference>
<dbReference type="PANTHER" id="PTHR24409:SF295">
    <property type="entry name" value="AZ2-RELATED"/>
    <property type="match status" value="1"/>
</dbReference>
<evidence type="ECO:0000256" key="5">
    <source>
        <dbReference type="PROSITE-ProRule" id="PRU00042"/>
    </source>
</evidence>
<dbReference type="VEuPathDB" id="VectorBase:LOC119186202"/>
<keyword evidence="8" id="KW-1185">Reference proteome</keyword>
<dbReference type="InterPro" id="IPR036236">
    <property type="entry name" value="Znf_C2H2_sf"/>
</dbReference>
<dbReference type="PROSITE" id="PS00028">
    <property type="entry name" value="ZINC_FINGER_C2H2_1"/>
    <property type="match status" value="3"/>
</dbReference>
<evidence type="ECO:0000256" key="4">
    <source>
        <dbReference type="ARBA" id="ARBA00022833"/>
    </source>
</evidence>
<dbReference type="Proteomes" id="UP000821866">
    <property type="component" value="Unassembled WGS sequence"/>
</dbReference>
<name>A0A9J6CYV6_RHIMP</name>
<dbReference type="AlphaFoldDB" id="A0A9J6CYV6"/>
<dbReference type="EMBL" id="JABSTU010004554">
    <property type="protein sequence ID" value="KAH7958069.1"/>
    <property type="molecule type" value="Genomic_DNA"/>
</dbReference>
<sequence>MTEVRDELGGEPADENICVYINSKMESFCTDLIFPFGIPANGIISVFVGEFSALYLREGHEWTESADNVSKQKLVVLCRPYQGKPTCVPVPHVLPNEGESDLEESQEDTVLSQDIMEAVCKERKSTSDRMVISGAHLKLPSTELGLPNIEPDENDRSSAVDLEEFTVGSPVPSVDDADVPRSPVEPELPHIIDRSAPGFHLFSSLEESEDESPCVKKRRNCLRRAAAVPSSAKSSIDEPVSDDDGDGFLCGICKKSFRTRKSCQHHVWSHLNPVDSAKLFKCPTCTKAFSTSWAQKYHYKMKHVGARHMCSQCHATFESDVALSLHHRRTHTSCAKIHTSSLFPLFQLHHIVKRGTHSAPTKHAPRGQDVSLHHVLAPDPVVMKLCDGKCYSRIELTDIKDYLVGGTSFATTDKLKAYKSMDAHNYVTSGWVQQHRVKNLGYGRCVVVGYMTGSSCLVLGRIIFVAMVVSLQEFFVWKSFTIC</sequence>
<evidence type="ECO:0000256" key="3">
    <source>
        <dbReference type="ARBA" id="ARBA00022771"/>
    </source>
</evidence>
<dbReference type="SUPFAM" id="SSF57667">
    <property type="entry name" value="beta-beta-alpha zinc fingers"/>
    <property type="match status" value="1"/>
</dbReference>
<evidence type="ECO:0000259" key="6">
    <source>
        <dbReference type="PROSITE" id="PS50157"/>
    </source>
</evidence>
<protein>
    <recommendedName>
        <fullName evidence="6">C2H2-type domain-containing protein</fullName>
    </recommendedName>
</protein>
<dbReference type="PROSITE" id="PS50157">
    <property type="entry name" value="ZINC_FINGER_C2H2_2"/>
    <property type="match status" value="2"/>
</dbReference>
<evidence type="ECO:0000256" key="1">
    <source>
        <dbReference type="ARBA" id="ARBA00022723"/>
    </source>
</evidence>
<keyword evidence="4" id="KW-0862">Zinc</keyword>
<dbReference type="Gene3D" id="3.30.160.60">
    <property type="entry name" value="Classic Zinc Finger"/>
    <property type="match status" value="1"/>
</dbReference>
<comment type="caution">
    <text evidence="7">The sequence shown here is derived from an EMBL/GenBank/DDBJ whole genome shotgun (WGS) entry which is preliminary data.</text>
</comment>
<organism evidence="7 8">
    <name type="scientific">Rhipicephalus microplus</name>
    <name type="common">Cattle tick</name>
    <name type="synonym">Boophilus microplus</name>
    <dbReference type="NCBI Taxonomy" id="6941"/>
    <lineage>
        <taxon>Eukaryota</taxon>
        <taxon>Metazoa</taxon>
        <taxon>Ecdysozoa</taxon>
        <taxon>Arthropoda</taxon>
        <taxon>Chelicerata</taxon>
        <taxon>Arachnida</taxon>
        <taxon>Acari</taxon>
        <taxon>Parasitiformes</taxon>
        <taxon>Ixodida</taxon>
        <taxon>Ixodoidea</taxon>
        <taxon>Ixodidae</taxon>
        <taxon>Rhipicephalinae</taxon>
        <taxon>Rhipicephalus</taxon>
        <taxon>Boophilus</taxon>
    </lineage>
</organism>
<keyword evidence="2" id="KW-0677">Repeat</keyword>
<feature type="domain" description="C2H2-type" evidence="6">
    <location>
        <begin position="308"/>
        <end position="336"/>
    </location>
</feature>
<keyword evidence="1" id="KW-0479">Metal-binding</keyword>
<dbReference type="VEuPathDB" id="VectorBase:LOC119161222"/>
<gene>
    <name evidence="7" type="ORF">HPB51_027947</name>
</gene>
<dbReference type="InterPro" id="IPR013087">
    <property type="entry name" value="Znf_C2H2_type"/>
</dbReference>
<dbReference type="PANTHER" id="PTHR24409">
    <property type="entry name" value="ZINC FINGER PROTEIN 142"/>
    <property type="match status" value="1"/>
</dbReference>
<dbReference type="SMART" id="SM00355">
    <property type="entry name" value="ZnF_C2H2"/>
    <property type="match status" value="3"/>
</dbReference>
<dbReference type="GO" id="GO:0000981">
    <property type="term" value="F:DNA-binding transcription factor activity, RNA polymerase II-specific"/>
    <property type="evidence" value="ECO:0007669"/>
    <property type="project" value="TreeGrafter"/>
</dbReference>
<feature type="domain" description="C2H2-type" evidence="6">
    <location>
        <begin position="280"/>
        <end position="308"/>
    </location>
</feature>
<reference evidence="7" key="1">
    <citation type="journal article" date="2020" name="Cell">
        <title>Large-Scale Comparative Analyses of Tick Genomes Elucidate Their Genetic Diversity and Vector Capacities.</title>
        <authorList>
            <consortium name="Tick Genome and Microbiome Consortium (TIGMIC)"/>
            <person name="Jia N."/>
            <person name="Wang J."/>
            <person name="Shi W."/>
            <person name="Du L."/>
            <person name="Sun Y."/>
            <person name="Zhan W."/>
            <person name="Jiang J.F."/>
            <person name="Wang Q."/>
            <person name="Zhang B."/>
            <person name="Ji P."/>
            <person name="Bell-Sakyi L."/>
            <person name="Cui X.M."/>
            <person name="Yuan T.T."/>
            <person name="Jiang B.G."/>
            <person name="Yang W.F."/>
            <person name="Lam T.T."/>
            <person name="Chang Q.C."/>
            <person name="Ding S.J."/>
            <person name="Wang X.J."/>
            <person name="Zhu J.G."/>
            <person name="Ruan X.D."/>
            <person name="Zhao L."/>
            <person name="Wei J.T."/>
            <person name="Ye R.Z."/>
            <person name="Que T.C."/>
            <person name="Du C.H."/>
            <person name="Zhou Y.H."/>
            <person name="Cheng J.X."/>
            <person name="Dai P.F."/>
            <person name="Guo W.B."/>
            <person name="Han X.H."/>
            <person name="Huang E.J."/>
            <person name="Li L.F."/>
            <person name="Wei W."/>
            <person name="Gao Y.C."/>
            <person name="Liu J.Z."/>
            <person name="Shao H.Z."/>
            <person name="Wang X."/>
            <person name="Wang C.C."/>
            <person name="Yang T.C."/>
            <person name="Huo Q.B."/>
            <person name="Li W."/>
            <person name="Chen H.Y."/>
            <person name="Chen S.E."/>
            <person name="Zhou L.G."/>
            <person name="Ni X.B."/>
            <person name="Tian J.H."/>
            <person name="Sheng Y."/>
            <person name="Liu T."/>
            <person name="Pan Y.S."/>
            <person name="Xia L.Y."/>
            <person name="Li J."/>
            <person name="Zhao F."/>
            <person name="Cao W.C."/>
        </authorList>
    </citation>
    <scope>NUCLEOTIDE SEQUENCE</scope>
    <source>
        <strain evidence="7">Rmic-2018</strain>
    </source>
</reference>
<proteinExistence type="predicted"/>